<dbReference type="EMBL" id="VSSQ01002166">
    <property type="protein sequence ID" value="MPM13743.1"/>
    <property type="molecule type" value="Genomic_DNA"/>
</dbReference>
<proteinExistence type="predicted"/>
<gene>
    <name evidence="1" type="ORF">SDC9_60102</name>
</gene>
<evidence type="ECO:0000313" key="1">
    <source>
        <dbReference type="EMBL" id="MPM13743.1"/>
    </source>
</evidence>
<dbReference type="AlphaFoldDB" id="A0A644XHT6"/>
<protein>
    <submittedName>
        <fullName evidence="1">Uncharacterized protein</fullName>
    </submittedName>
</protein>
<reference evidence="1" key="1">
    <citation type="submission" date="2019-08" db="EMBL/GenBank/DDBJ databases">
        <authorList>
            <person name="Kucharzyk K."/>
            <person name="Murdoch R.W."/>
            <person name="Higgins S."/>
            <person name="Loffler F."/>
        </authorList>
    </citation>
    <scope>NUCLEOTIDE SEQUENCE</scope>
</reference>
<accession>A0A644XHT6</accession>
<name>A0A644XHT6_9ZZZZ</name>
<comment type="caution">
    <text evidence="1">The sequence shown here is derived from an EMBL/GenBank/DDBJ whole genome shotgun (WGS) entry which is preliminary data.</text>
</comment>
<sequence length="77" mass="8576">MDPIKKRDGYWIGGCHFDTYEELEEACFENPELADEHDELCCAAGSRAAVNTYLLTAGIEYGDGNIQFASVFDGRHV</sequence>
<organism evidence="1">
    <name type="scientific">bioreactor metagenome</name>
    <dbReference type="NCBI Taxonomy" id="1076179"/>
    <lineage>
        <taxon>unclassified sequences</taxon>
        <taxon>metagenomes</taxon>
        <taxon>ecological metagenomes</taxon>
    </lineage>
</organism>